<name>A0A0E9X0B3_ANGAN</name>
<dbReference type="EMBL" id="GBXM01013282">
    <property type="protein sequence ID" value="JAH95295.1"/>
    <property type="molecule type" value="Transcribed_RNA"/>
</dbReference>
<sequence>MYHCKTEQGHSLRMPLIHLHIQCQGWAPFPYRVKSFFLFICTHLDFPKEAVRILLNW</sequence>
<protein>
    <submittedName>
        <fullName evidence="1">Uncharacterized protein</fullName>
    </submittedName>
</protein>
<evidence type="ECO:0000313" key="1">
    <source>
        <dbReference type="EMBL" id="JAH95295.1"/>
    </source>
</evidence>
<accession>A0A0E9X0B3</accession>
<reference evidence="1" key="2">
    <citation type="journal article" date="2015" name="Fish Shellfish Immunol.">
        <title>Early steps in the European eel (Anguilla anguilla)-Vibrio vulnificus interaction in the gills: Role of the RtxA13 toxin.</title>
        <authorList>
            <person name="Callol A."/>
            <person name="Pajuelo D."/>
            <person name="Ebbesson L."/>
            <person name="Teles M."/>
            <person name="MacKenzie S."/>
            <person name="Amaro C."/>
        </authorList>
    </citation>
    <scope>NUCLEOTIDE SEQUENCE</scope>
</reference>
<dbReference type="AlphaFoldDB" id="A0A0E9X0B3"/>
<proteinExistence type="predicted"/>
<reference evidence="1" key="1">
    <citation type="submission" date="2014-11" db="EMBL/GenBank/DDBJ databases">
        <authorList>
            <person name="Amaro Gonzalez C."/>
        </authorList>
    </citation>
    <scope>NUCLEOTIDE SEQUENCE</scope>
</reference>
<organism evidence="1">
    <name type="scientific">Anguilla anguilla</name>
    <name type="common">European freshwater eel</name>
    <name type="synonym">Muraena anguilla</name>
    <dbReference type="NCBI Taxonomy" id="7936"/>
    <lineage>
        <taxon>Eukaryota</taxon>
        <taxon>Metazoa</taxon>
        <taxon>Chordata</taxon>
        <taxon>Craniata</taxon>
        <taxon>Vertebrata</taxon>
        <taxon>Euteleostomi</taxon>
        <taxon>Actinopterygii</taxon>
        <taxon>Neopterygii</taxon>
        <taxon>Teleostei</taxon>
        <taxon>Anguilliformes</taxon>
        <taxon>Anguillidae</taxon>
        <taxon>Anguilla</taxon>
    </lineage>
</organism>